<dbReference type="EMBL" id="QSGO01000001">
    <property type="protein sequence ID" value="RHB38583.1"/>
    <property type="molecule type" value="Genomic_DNA"/>
</dbReference>
<reference evidence="1 2" key="1">
    <citation type="submission" date="2018-08" db="EMBL/GenBank/DDBJ databases">
        <title>A genome reference for cultivated species of the human gut microbiota.</title>
        <authorList>
            <person name="Zou Y."/>
            <person name="Xue W."/>
            <person name="Luo G."/>
        </authorList>
    </citation>
    <scope>NUCLEOTIDE SEQUENCE [LARGE SCALE GENOMIC DNA]</scope>
    <source>
        <strain evidence="1 2">AM40-30BH</strain>
    </source>
</reference>
<gene>
    <name evidence="1" type="ORF">DW888_01905</name>
</gene>
<evidence type="ECO:0000313" key="2">
    <source>
        <dbReference type="Proteomes" id="UP000284379"/>
    </source>
</evidence>
<organism evidence="1 2">
    <name type="scientific">Bacteroides nordii</name>
    <dbReference type="NCBI Taxonomy" id="291645"/>
    <lineage>
        <taxon>Bacteria</taxon>
        <taxon>Pseudomonadati</taxon>
        <taxon>Bacteroidota</taxon>
        <taxon>Bacteroidia</taxon>
        <taxon>Bacteroidales</taxon>
        <taxon>Bacteroidaceae</taxon>
        <taxon>Bacteroides</taxon>
    </lineage>
</organism>
<accession>A0A413VYC5</accession>
<sequence>MKKIIIAISVLLSCILDIHCQDSCRISAIVYENAYNYIKKAMPEKCLVCVSNHIIDLGFYVVSELDSFPDLKKELQDLDDKKSVEKGYSDFYSKTLDKLFAKPVKAKAIIYFSKMQGSILRVDLVICSRYIKRSIDFDSAISLGMGNTFSYIFFFRKDGTIRKAFCYEMLYEAIGPVLQ</sequence>
<comment type="caution">
    <text evidence="1">The sequence shown here is derived from an EMBL/GenBank/DDBJ whole genome shotgun (WGS) entry which is preliminary data.</text>
</comment>
<protein>
    <submittedName>
        <fullName evidence="1">Uncharacterized protein</fullName>
    </submittedName>
</protein>
<dbReference type="RefSeq" id="WP_025867385.1">
    <property type="nucleotide sequence ID" value="NZ_CABJFV010000001.1"/>
</dbReference>
<dbReference type="Proteomes" id="UP000284379">
    <property type="component" value="Unassembled WGS sequence"/>
</dbReference>
<name>A0A413VYC5_9BACE</name>
<dbReference type="AlphaFoldDB" id="A0A413VYC5"/>
<dbReference type="GeneID" id="69503038"/>
<evidence type="ECO:0000313" key="1">
    <source>
        <dbReference type="EMBL" id="RHB38583.1"/>
    </source>
</evidence>
<proteinExistence type="predicted"/>